<feature type="repeat" description="WD" evidence="3">
    <location>
        <begin position="688"/>
        <end position="729"/>
    </location>
</feature>
<dbReference type="InterPro" id="IPR015943">
    <property type="entry name" value="WD40/YVTN_repeat-like_dom_sf"/>
</dbReference>
<keyword evidence="7" id="KW-1185">Reference proteome</keyword>
<dbReference type="SMART" id="SM00320">
    <property type="entry name" value="WD40"/>
    <property type="match status" value="7"/>
</dbReference>
<evidence type="ECO:0000313" key="7">
    <source>
        <dbReference type="Proteomes" id="UP001500752"/>
    </source>
</evidence>
<feature type="repeat" description="WD" evidence="3">
    <location>
        <begin position="848"/>
        <end position="880"/>
    </location>
</feature>
<reference evidence="7" key="1">
    <citation type="journal article" date="2019" name="Int. J. Syst. Evol. Microbiol.">
        <title>The Global Catalogue of Microorganisms (GCM) 10K type strain sequencing project: providing services to taxonomists for standard genome sequencing and annotation.</title>
        <authorList>
            <consortium name="The Broad Institute Genomics Platform"/>
            <consortium name="The Broad Institute Genome Sequencing Center for Infectious Disease"/>
            <person name="Wu L."/>
            <person name="Ma J."/>
        </authorList>
    </citation>
    <scope>NUCLEOTIDE SEQUENCE [LARGE SCALE GENOMIC DNA]</scope>
    <source>
        <strain evidence="7">JCM 30742</strain>
    </source>
</reference>
<dbReference type="PROSITE" id="PS50294">
    <property type="entry name" value="WD_REPEATS_REGION"/>
    <property type="match status" value="5"/>
</dbReference>
<dbReference type="Pfam" id="PF00400">
    <property type="entry name" value="WD40"/>
    <property type="match status" value="7"/>
</dbReference>
<evidence type="ECO:0000256" key="1">
    <source>
        <dbReference type="ARBA" id="ARBA00022574"/>
    </source>
</evidence>
<protein>
    <recommendedName>
        <fullName evidence="5">CHAT domain-containing protein</fullName>
    </recommendedName>
</protein>
<accession>A0ABP7CDR4</accession>
<comment type="caution">
    <text evidence="6">The sequence shown here is derived from an EMBL/GenBank/DDBJ whole genome shotgun (WGS) entry which is preliminary data.</text>
</comment>
<keyword evidence="2" id="KW-0677">Repeat</keyword>
<feature type="repeat" description="WD" evidence="3">
    <location>
        <begin position="807"/>
        <end position="848"/>
    </location>
</feature>
<dbReference type="PRINTS" id="PR00320">
    <property type="entry name" value="GPROTEINBRPT"/>
</dbReference>
<feature type="region of interest" description="Disordered" evidence="4">
    <location>
        <begin position="612"/>
        <end position="631"/>
    </location>
</feature>
<feature type="compositionally biased region" description="Basic and acidic residues" evidence="4">
    <location>
        <begin position="399"/>
        <end position="419"/>
    </location>
</feature>
<dbReference type="EMBL" id="BAABEO010000019">
    <property type="protein sequence ID" value="GAA3688414.1"/>
    <property type="molecule type" value="Genomic_DNA"/>
</dbReference>
<proteinExistence type="predicted"/>
<evidence type="ECO:0000259" key="5">
    <source>
        <dbReference type="Pfam" id="PF12770"/>
    </source>
</evidence>
<dbReference type="Proteomes" id="UP001500752">
    <property type="component" value="Unassembled WGS sequence"/>
</dbReference>
<evidence type="ECO:0000256" key="2">
    <source>
        <dbReference type="ARBA" id="ARBA00022737"/>
    </source>
</evidence>
<dbReference type="InterPro" id="IPR036322">
    <property type="entry name" value="WD40_repeat_dom_sf"/>
</dbReference>
<dbReference type="PROSITE" id="PS00678">
    <property type="entry name" value="WD_REPEATS_1"/>
    <property type="match status" value="1"/>
</dbReference>
<name>A0ABP7CDR4_9MICC</name>
<feature type="repeat" description="WD" evidence="3">
    <location>
        <begin position="647"/>
        <end position="688"/>
    </location>
</feature>
<dbReference type="CDD" id="cd00200">
    <property type="entry name" value="WD40"/>
    <property type="match status" value="1"/>
</dbReference>
<feature type="region of interest" description="Disordered" evidence="4">
    <location>
        <begin position="349"/>
        <end position="419"/>
    </location>
</feature>
<dbReference type="PANTHER" id="PTHR44129">
    <property type="entry name" value="WD REPEAT-CONTAINING PROTEIN POP1"/>
    <property type="match status" value="1"/>
</dbReference>
<dbReference type="Gene3D" id="2.130.10.10">
    <property type="entry name" value="YVTN repeat-like/Quinoprotein amine dehydrogenase"/>
    <property type="match status" value="2"/>
</dbReference>
<dbReference type="InterPro" id="IPR019775">
    <property type="entry name" value="WD40_repeat_CS"/>
</dbReference>
<organism evidence="6 7">
    <name type="scientific">Arthrobacter ginkgonis</name>
    <dbReference type="NCBI Taxonomy" id="1630594"/>
    <lineage>
        <taxon>Bacteria</taxon>
        <taxon>Bacillati</taxon>
        <taxon>Actinomycetota</taxon>
        <taxon>Actinomycetes</taxon>
        <taxon>Micrococcales</taxon>
        <taxon>Micrococcaceae</taxon>
        <taxon>Arthrobacter</taxon>
    </lineage>
</organism>
<dbReference type="InterPro" id="IPR020472">
    <property type="entry name" value="WD40_PAC1"/>
</dbReference>
<sequence>MVRVIQARAGGEPWAAFRLDVDEMLDRRADLEQTILASAVSARRMVPLAEEPVRQAGQQLFDALFAGPVRGAYRASLGAAQQAGDQLRVVLRLAAPELAALPWEMLFDPETESYLCRNEPMLRRIPAPDYTPRALRVVPPLRILGVVSSPRGLPALDVDAEKERLETALDGPIAAGLVEVVWAPEATWAGVHEQLLAGPWHVVHFIGHGDYDVRAGEGLIALTDAHGRAAMVEASRLAYLLSAARPVPRLVVLNSCSSGESGTEELFSGTAAALVRSGVSAVAAMQFTVSDEAAIAFAQGFYTAIANGRRIDEAARNGRISITGNSRSTLEWVTPVLYVRGSETSLFTLTPPRGAARLRTDPLHTREPERPESSGEPERQPEGAAPEIRATEGPAADAKMSDERVAEARATEAARQEKQRIRWQDLYDRAGAALQVNQYGTAIELLDSLLAEEPGFRDAAALRETAGHRQQLASVYRRAQAAESAGDWVTAIRGYTLAQADPAFADAGTARRRCETRQRVAELQVGMRKHAEAGNWDVVLEFSAALAAVDRNAANPGGLATRARLELLYEQGRLAEEAGDRAAAGQLYAEILKTAPAFRDAEARRDACRETRNEARPQIPPPAVGGGPVRPVPTPQRVPEAGTELLRVRHGSAVNAVAFSPDGARLATGSWDKTARIWDAGTGAELLRLRHNTVVNTVAFSPDGARLATGSWGSSARIWDAGTGIVLLRIRLNSAVNAVAFSPDGTRLATGSDDINIWDVQSGAHLLHIRQENPVHAVAFSPDGTRLAGGSEDTRIWDARSGAQLVRIRHDLAATGAAFSRDGSRLVTGSNDRTAWIWEAATGRKLAKIRHDDAVWAVALSPAGTILATGCSDGAVRLWDSAGEDLRLQVHHDGGVSGLCFRPDGRALATASRDATARIWYIGGAQRRK</sequence>
<evidence type="ECO:0000256" key="4">
    <source>
        <dbReference type="SAM" id="MobiDB-lite"/>
    </source>
</evidence>
<keyword evidence="1 3" id="KW-0853">WD repeat</keyword>
<feature type="repeat" description="WD" evidence="3">
    <location>
        <begin position="889"/>
        <end position="920"/>
    </location>
</feature>
<dbReference type="PROSITE" id="PS50082">
    <property type="entry name" value="WD_REPEATS_2"/>
    <property type="match status" value="5"/>
</dbReference>
<dbReference type="InterPro" id="IPR050349">
    <property type="entry name" value="WD_LIS1/nudF_dynein_reg"/>
</dbReference>
<dbReference type="Pfam" id="PF12770">
    <property type="entry name" value="CHAT"/>
    <property type="match status" value="1"/>
</dbReference>
<evidence type="ECO:0000256" key="3">
    <source>
        <dbReference type="PROSITE-ProRule" id="PRU00221"/>
    </source>
</evidence>
<dbReference type="SUPFAM" id="SSF50978">
    <property type="entry name" value="WD40 repeat-like"/>
    <property type="match status" value="1"/>
</dbReference>
<feature type="domain" description="CHAT" evidence="5">
    <location>
        <begin position="55"/>
        <end position="332"/>
    </location>
</feature>
<dbReference type="InterPro" id="IPR024983">
    <property type="entry name" value="CHAT_dom"/>
</dbReference>
<dbReference type="InterPro" id="IPR001680">
    <property type="entry name" value="WD40_rpt"/>
</dbReference>
<gene>
    <name evidence="6" type="ORF">GCM10023081_27190</name>
</gene>
<feature type="compositionally biased region" description="Basic and acidic residues" evidence="4">
    <location>
        <begin position="358"/>
        <end position="381"/>
    </location>
</feature>
<evidence type="ECO:0000313" key="6">
    <source>
        <dbReference type="EMBL" id="GAA3688414.1"/>
    </source>
</evidence>